<evidence type="ECO:0000313" key="2">
    <source>
        <dbReference type="Proteomes" id="UP000426444"/>
    </source>
</evidence>
<dbReference type="AlphaFoldDB" id="A0A6I6D9J3"/>
<dbReference type="RefSeq" id="WP_156203385.1">
    <property type="nucleotide sequence ID" value="NZ_CP046457.1"/>
</dbReference>
<dbReference type="EMBL" id="CP046457">
    <property type="protein sequence ID" value="QGT99495.1"/>
    <property type="molecule type" value="Genomic_DNA"/>
</dbReference>
<organism evidence="1 2">
    <name type="scientific">Candidatus Syntrophocurvum alkaliphilum</name>
    <dbReference type="NCBI Taxonomy" id="2293317"/>
    <lineage>
        <taxon>Bacteria</taxon>
        <taxon>Bacillati</taxon>
        <taxon>Bacillota</taxon>
        <taxon>Clostridia</taxon>
        <taxon>Eubacteriales</taxon>
        <taxon>Syntrophomonadaceae</taxon>
        <taxon>Candidatus Syntrophocurvum</taxon>
    </lineage>
</organism>
<reference evidence="2" key="1">
    <citation type="journal article" date="2019" name="Microbiology">
        <title>Complete Genome Sequence of an Uncultured Bacterium of the Candidate Phylum Bipolaricaulota.</title>
        <authorList>
            <person name="Kadnikov V.V."/>
            <person name="Mardanov A.V."/>
            <person name="Beletsky A.V."/>
            <person name="Frank Y.A."/>
            <person name="Karnachuk O.V."/>
            <person name="Ravin N.V."/>
        </authorList>
    </citation>
    <scope>NUCLEOTIDE SEQUENCE [LARGE SCALE GENOMIC DNA]</scope>
</reference>
<dbReference type="KEGG" id="salq:SYNTR_0902"/>
<keyword evidence="2" id="KW-1185">Reference proteome</keyword>
<sequence>MSKGQGQKIGIKFTQLLTNTTDDINQNKQAFNVEGEEFKHVNGEEIEKKYTISEVKYRPPVASSEIKFEEGEVIDLEIIGDRLILEFAEGDGE</sequence>
<dbReference type="Proteomes" id="UP000426444">
    <property type="component" value="Chromosome"/>
</dbReference>
<evidence type="ECO:0000313" key="1">
    <source>
        <dbReference type="EMBL" id="QGT99495.1"/>
    </source>
</evidence>
<proteinExistence type="predicted"/>
<accession>A0A6I6D9J3</accession>
<protein>
    <submittedName>
        <fullName evidence="1">Uncharacterized protein</fullName>
    </submittedName>
</protein>
<gene>
    <name evidence="1" type="ORF">SYNTR_0902</name>
</gene>
<name>A0A6I6D9J3_9FIRM</name>